<reference evidence="1 3" key="1">
    <citation type="submission" date="2015-10" db="EMBL/GenBank/DDBJ databases">
        <title>Complete genome sequence of hyperthermophilic archaeon Pyrodictium delaneyi Su06.</title>
        <authorList>
            <person name="Jung J.-H."/>
            <person name="Lin J."/>
            <person name="Holden J.F."/>
            <person name="Park C.-S."/>
        </authorList>
    </citation>
    <scope>NUCLEOTIDE SEQUENCE [LARGE SCALE GENOMIC DNA]</scope>
    <source>
        <strain evidence="1 3">Su06</strain>
    </source>
</reference>
<sequence>MAGSLRLELDGEAARALESLARATGRPAREVVERLIYAASGIVEPVPPSSLAPGQLSLSMLVRLVSSSALLAEFIDYAVFRGFLGLLETMSVENVVCYVPSKELQEKGCSATNGASIELVASGDEAPFSSLSLGVVFPADGHSHAQVEVQGDVIVEVPEGVGLEEAVKIARRVVGYARRTRLYRELEDYLASDGDMYYYSVDINVEGEEPLDRDGGYVAVAVEVEAEGLPGLLLPFDLAPVLGLARYIRVRLGEKLARRG</sequence>
<gene>
    <name evidence="2" type="ORF">Pdsh_03945</name>
    <name evidence="1" type="ORF">Pyrde_1914</name>
</gene>
<protein>
    <submittedName>
        <fullName evidence="1">Uncharacterized protein</fullName>
    </submittedName>
</protein>
<dbReference type="AlphaFoldDB" id="A0A0P0N5X9"/>
<evidence type="ECO:0000313" key="4">
    <source>
        <dbReference type="Proteomes" id="UP000196694"/>
    </source>
</evidence>
<organism evidence="1 3">
    <name type="scientific">Pyrodictium delaneyi</name>
    <dbReference type="NCBI Taxonomy" id="1273541"/>
    <lineage>
        <taxon>Archaea</taxon>
        <taxon>Thermoproteota</taxon>
        <taxon>Thermoprotei</taxon>
        <taxon>Desulfurococcales</taxon>
        <taxon>Pyrodictiaceae</taxon>
        <taxon>Pyrodictium</taxon>
    </lineage>
</organism>
<reference evidence="2 4" key="2">
    <citation type="submission" date="2017-05" db="EMBL/GenBank/DDBJ databases">
        <title>The draft genome of the hyperthermophilic archaeon 'Pyrodictium delaneyi strain Hulk', an iron and nitrate reducer, reveals the capacity for sulfate reduction.</title>
        <authorList>
            <person name="Demey L.M."/>
            <person name="Miller C."/>
            <person name="Manzella M."/>
            <person name="Reguera G."/>
            <person name="Kashefi K."/>
        </authorList>
    </citation>
    <scope>NUCLEOTIDE SEQUENCE [LARGE SCALE GENOMIC DNA]</scope>
    <source>
        <strain evidence="2 4">Hulk</strain>
    </source>
</reference>
<accession>A0A0P0N5X9</accession>
<name>A0A0P0N5X9_9CREN</name>
<evidence type="ECO:0000313" key="1">
    <source>
        <dbReference type="EMBL" id="ALL01957.1"/>
    </source>
</evidence>
<proteinExistence type="predicted"/>
<dbReference type="RefSeq" id="WP_055410305.1">
    <property type="nucleotide sequence ID" value="NZ_CP013011.1"/>
</dbReference>
<dbReference type="KEGG" id="pdl:Pyrde_1914"/>
<dbReference type="STRING" id="1273541.Pyrde_1914"/>
<dbReference type="Proteomes" id="UP000196694">
    <property type="component" value="Unassembled WGS sequence"/>
</dbReference>
<dbReference type="GeneID" id="26100254"/>
<evidence type="ECO:0000313" key="3">
    <source>
        <dbReference type="Proteomes" id="UP000058613"/>
    </source>
</evidence>
<dbReference type="EMBL" id="NCQP01000002">
    <property type="protein sequence ID" value="OWJ54872.1"/>
    <property type="molecule type" value="Genomic_DNA"/>
</dbReference>
<evidence type="ECO:0000313" key="2">
    <source>
        <dbReference type="EMBL" id="OWJ54872.1"/>
    </source>
</evidence>
<keyword evidence="4" id="KW-1185">Reference proteome</keyword>
<dbReference type="Proteomes" id="UP000058613">
    <property type="component" value="Chromosome"/>
</dbReference>
<dbReference type="EMBL" id="CP013011">
    <property type="protein sequence ID" value="ALL01957.1"/>
    <property type="molecule type" value="Genomic_DNA"/>
</dbReference>